<keyword evidence="2" id="KW-1185">Reference proteome</keyword>
<reference evidence="1 2" key="1">
    <citation type="submission" date="2024-01" db="EMBL/GenBank/DDBJ databases">
        <title>Genome assemblies of Stephania.</title>
        <authorList>
            <person name="Yang L."/>
        </authorList>
    </citation>
    <scope>NUCLEOTIDE SEQUENCE [LARGE SCALE GENOMIC DNA]</scope>
    <source>
        <strain evidence="1">JXDWG</strain>
        <tissue evidence="1">Leaf</tissue>
    </source>
</reference>
<evidence type="ECO:0000313" key="1">
    <source>
        <dbReference type="EMBL" id="KAK9148049.1"/>
    </source>
</evidence>
<evidence type="ECO:0000313" key="2">
    <source>
        <dbReference type="Proteomes" id="UP001419268"/>
    </source>
</evidence>
<protein>
    <submittedName>
        <fullName evidence="1">Uncharacterized protein</fullName>
    </submittedName>
</protein>
<accession>A0AAP0KA91</accession>
<dbReference type="AlphaFoldDB" id="A0AAP0KA91"/>
<dbReference type="Proteomes" id="UP001419268">
    <property type="component" value="Unassembled WGS sequence"/>
</dbReference>
<proteinExistence type="predicted"/>
<name>A0AAP0KA91_9MAGN</name>
<dbReference type="EMBL" id="JBBNAG010000003">
    <property type="protein sequence ID" value="KAK9148049.1"/>
    <property type="molecule type" value="Genomic_DNA"/>
</dbReference>
<comment type="caution">
    <text evidence="1">The sequence shown here is derived from an EMBL/GenBank/DDBJ whole genome shotgun (WGS) entry which is preliminary data.</text>
</comment>
<gene>
    <name evidence="1" type="ORF">Scep_006806</name>
</gene>
<organism evidence="1 2">
    <name type="scientific">Stephania cephalantha</name>
    <dbReference type="NCBI Taxonomy" id="152367"/>
    <lineage>
        <taxon>Eukaryota</taxon>
        <taxon>Viridiplantae</taxon>
        <taxon>Streptophyta</taxon>
        <taxon>Embryophyta</taxon>
        <taxon>Tracheophyta</taxon>
        <taxon>Spermatophyta</taxon>
        <taxon>Magnoliopsida</taxon>
        <taxon>Ranunculales</taxon>
        <taxon>Menispermaceae</taxon>
        <taxon>Menispermoideae</taxon>
        <taxon>Cissampelideae</taxon>
        <taxon>Stephania</taxon>
    </lineage>
</organism>
<sequence length="56" mass="6184">MVQVDMDLGIEVITTEVVKADREVKEASSSRTIIDLHVKFAARLGILQLCVTTVQI</sequence>